<dbReference type="GO" id="GO:0003677">
    <property type="term" value="F:DNA binding"/>
    <property type="evidence" value="ECO:0007669"/>
    <property type="project" value="UniProtKB-KW"/>
</dbReference>
<dbReference type="Gene3D" id="2.40.50.140">
    <property type="entry name" value="Nucleic acid-binding proteins"/>
    <property type="match status" value="4"/>
</dbReference>
<dbReference type="STRING" id="425264.A0A3G2SCJ9"/>
<keyword evidence="3 9" id="KW-0235">DNA replication</keyword>
<evidence type="ECO:0000256" key="5">
    <source>
        <dbReference type="ARBA" id="ARBA00022771"/>
    </source>
</evidence>
<evidence type="ECO:0000256" key="3">
    <source>
        <dbReference type="ARBA" id="ARBA00022705"/>
    </source>
</evidence>
<keyword evidence="7 9" id="KW-0238">DNA-binding</keyword>
<reference evidence="15 16" key="1">
    <citation type="submission" date="2018-10" db="EMBL/GenBank/DDBJ databases">
        <title>Complete genome sequence of Malassezia restricta CBS 7877.</title>
        <authorList>
            <person name="Morand S.C."/>
            <person name="Bertignac M."/>
            <person name="Iltis A."/>
            <person name="Kolder I."/>
            <person name="Pirovano W."/>
            <person name="Jourdain R."/>
            <person name="Clavaud C."/>
        </authorList>
    </citation>
    <scope>NUCLEOTIDE SEQUENCE [LARGE SCALE GENOMIC DNA]</scope>
    <source>
        <strain evidence="15 16">CBS 7877</strain>
    </source>
</reference>
<dbReference type="VEuPathDB" id="FungiDB:DNF11_3337"/>
<evidence type="ECO:0000313" key="15">
    <source>
        <dbReference type="EMBL" id="AYO44287.1"/>
    </source>
</evidence>
<keyword evidence="4 9" id="KW-0479">Metal-binding</keyword>
<dbReference type="InterPro" id="IPR047192">
    <property type="entry name" value="Euk_RPA1_DBD_C"/>
</dbReference>
<evidence type="ECO:0000256" key="6">
    <source>
        <dbReference type="ARBA" id="ARBA00022833"/>
    </source>
</evidence>
<evidence type="ECO:0000259" key="13">
    <source>
        <dbReference type="Pfam" id="PF08646"/>
    </source>
</evidence>
<sequence length="621" mass="67708">MSSEQLTEGVIGSMLASTDGTTPVVPKCQILSLKKLQTTSASANVSERYRVVLSDGVHYTQAMLATQLKPLVENGMLDKNVVVRITQFTSNTVQNRKILILLNLEPISSALPHRIGNPQNIEASSSKPEAKPQSADSKPAVPAAAPQASRPAPSVAAQALSGSRGVAKASSGMPVYPIDALSPYQNKWTIKARVTLKTDIKHWSNARGDGKLFSVHLMDESGEIRATGFNDAVDRFYPILQENKVYFISKAKVTIAKKQFSTLPNEYEISLESGSEIEECAEAGDVPEVKYNFVPINELNTVEPNNTTDVIAILDSYSDVSEIVSKATQRPIKKRELSLIDSSGMSVRMTLWGSQAENFESTISGEDKPVMAFKGVKVSDFGGRSLSMFSSSTMSINPDIPESHGLRGWYDNEGNAAPIRAISSAMDGGAAAGGGTTPGAMRANEFRTFAQVKDQSLGTSFERADFFNTRAMVVYIRPGTLYYTACPSQECNKKVLMDDDGNWRCEKCDRSYPAPVRRYIFSANVADYTGQIWVSGFNEVGETLLGITADELDVIQNESEAGFKAVLSRAIGRVIDIGCRAKQETFNDSSRVRYTMTRLQPVDFKKAGHELVNKIHALQAN</sequence>
<evidence type="ECO:0000256" key="10">
    <source>
        <dbReference type="SAM" id="MobiDB-lite"/>
    </source>
</evidence>
<organism evidence="15 16">
    <name type="scientific">Malassezia restricta (strain ATCC 96810 / NBRC 103918 / CBS 7877)</name>
    <name type="common">Seborrheic dermatitis infection agent</name>
    <dbReference type="NCBI Taxonomy" id="425264"/>
    <lineage>
        <taxon>Eukaryota</taxon>
        <taxon>Fungi</taxon>
        <taxon>Dikarya</taxon>
        <taxon>Basidiomycota</taxon>
        <taxon>Ustilaginomycotina</taxon>
        <taxon>Malasseziomycetes</taxon>
        <taxon>Malasseziales</taxon>
        <taxon>Malasseziaceae</taxon>
        <taxon>Malassezia</taxon>
    </lineage>
</organism>
<evidence type="ECO:0000256" key="8">
    <source>
        <dbReference type="ARBA" id="ARBA00023242"/>
    </source>
</evidence>
<dbReference type="InterPro" id="IPR007199">
    <property type="entry name" value="Rep_factor-A_N"/>
</dbReference>
<accession>A0A3G2SCJ9</accession>
<dbReference type="NCBIfam" id="TIGR00617">
    <property type="entry name" value="rpa1"/>
    <property type="match status" value="1"/>
</dbReference>
<dbReference type="InterPro" id="IPR012340">
    <property type="entry name" value="NA-bd_OB-fold"/>
</dbReference>
<dbReference type="InterPro" id="IPR004591">
    <property type="entry name" value="Rfa1"/>
</dbReference>
<dbReference type="InterPro" id="IPR004365">
    <property type="entry name" value="NA-bd_OB_tRNA"/>
</dbReference>
<feature type="compositionally biased region" description="Polar residues" evidence="10">
    <location>
        <begin position="117"/>
        <end position="127"/>
    </location>
</feature>
<dbReference type="GO" id="GO:0006260">
    <property type="term" value="P:DNA replication"/>
    <property type="evidence" value="ECO:0007669"/>
    <property type="project" value="UniProtKB-KW"/>
</dbReference>
<comment type="function">
    <text evidence="9">As part of the replication protein A (RPA/RP-A), a single-stranded DNA-binding heterotrimeric complex, may play an essential role in DNA replication, recombination and repair. Binds and stabilizes single-stranded DNA intermediates, preventing complementary DNA reannealing and recruiting different proteins involved in DNA metabolism.</text>
</comment>
<dbReference type="CDD" id="cd04474">
    <property type="entry name" value="RPA1_DBD_A"/>
    <property type="match status" value="1"/>
</dbReference>
<dbReference type="Pfam" id="PF08646">
    <property type="entry name" value="Rep_fac-A_C"/>
    <property type="match status" value="1"/>
</dbReference>
<feature type="domain" description="Replication factor-A protein 1 N-terminal" evidence="12">
    <location>
        <begin position="6"/>
        <end position="108"/>
    </location>
</feature>
<keyword evidence="5 9" id="KW-0863">Zinc-finger</keyword>
<evidence type="ECO:0000256" key="9">
    <source>
        <dbReference type="RuleBase" id="RU364130"/>
    </source>
</evidence>
<dbReference type="GO" id="GO:0007004">
    <property type="term" value="P:telomere maintenance via telomerase"/>
    <property type="evidence" value="ECO:0007669"/>
    <property type="project" value="UniProtKB-ARBA"/>
</dbReference>
<dbReference type="GO" id="GO:0000781">
    <property type="term" value="C:chromosome, telomeric region"/>
    <property type="evidence" value="ECO:0007669"/>
    <property type="project" value="UniProtKB-ARBA"/>
</dbReference>
<feature type="domain" description="OB" evidence="11">
    <location>
        <begin position="188"/>
        <end position="270"/>
    </location>
</feature>
<feature type="compositionally biased region" description="Low complexity" evidence="10">
    <location>
        <begin position="139"/>
        <end position="157"/>
    </location>
</feature>
<evidence type="ECO:0000259" key="12">
    <source>
        <dbReference type="Pfam" id="PF04057"/>
    </source>
</evidence>
<feature type="region of interest" description="Disordered" evidence="10">
    <location>
        <begin position="115"/>
        <end position="157"/>
    </location>
</feature>
<dbReference type="OrthoDB" id="1751331at2759"/>
<comment type="similarity">
    <text evidence="2 9">Belongs to the replication factor A protein 1 family.</text>
</comment>
<gene>
    <name evidence="15" type="primary">ssb1</name>
    <name evidence="15" type="ORF">DNF11_3337</name>
</gene>
<evidence type="ECO:0000313" key="16">
    <source>
        <dbReference type="Proteomes" id="UP000269793"/>
    </source>
</evidence>
<dbReference type="CDD" id="cd04476">
    <property type="entry name" value="RPA1_DBD_C"/>
    <property type="match status" value="1"/>
</dbReference>
<keyword evidence="16" id="KW-1185">Reference proteome</keyword>
<dbReference type="Pfam" id="PF04057">
    <property type="entry name" value="Rep-A_N"/>
    <property type="match status" value="1"/>
</dbReference>
<dbReference type="InterPro" id="IPR031657">
    <property type="entry name" value="REPA_OB_2"/>
</dbReference>
<comment type="subunit">
    <text evidence="9">Component of the heterotrimeric canonical replication protein A complex (RPA).</text>
</comment>
<dbReference type="SUPFAM" id="SSF50249">
    <property type="entry name" value="Nucleic acid-binding proteins"/>
    <property type="match status" value="4"/>
</dbReference>
<feature type="domain" description="Replication factor A C-terminal" evidence="13">
    <location>
        <begin position="466"/>
        <end position="610"/>
    </location>
</feature>
<protein>
    <recommendedName>
        <fullName evidence="9">Replication protein A subunit</fullName>
    </recommendedName>
</protein>
<dbReference type="Pfam" id="PF01336">
    <property type="entry name" value="tRNA_anti-codon"/>
    <property type="match status" value="1"/>
</dbReference>
<keyword evidence="8 9" id="KW-0539">Nucleus</keyword>
<evidence type="ECO:0000256" key="7">
    <source>
        <dbReference type="ARBA" id="ARBA00023125"/>
    </source>
</evidence>
<dbReference type="GO" id="GO:0006281">
    <property type="term" value="P:DNA repair"/>
    <property type="evidence" value="ECO:0007669"/>
    <property type="project" value="InterPro"/>
</dbReference>
<evidence type="ECO:0000259" key="11">
    <source>
        <dbReference type="Pfam" id="PF01336"/>
    </source>
</evidence>
<dbReference type="FunFam" id="2.40.50.140:FF:000064">
    <property type="entry name" value="Replication protein A subunit"/>
    <property type="match status" value="1"/>
</dbReference>
<dbReference type="CDD" id="cd04477">
    <property type="entry name" value="RPA1N"/>
    <property type="match status" value="1"/>
</dbReference>
<dbReference type="FunFam" id="2.40.50.140:FF:000117">
    <property type="entry name" value="Replication protein A subunit"/>
    <property type="match status" value="1"/>
</dbReference>
<dbReference type="PANTHER" id="PTHR47165:SF4">
    <property type="entry name" value="OS03G0429900 PROTEIN"/>
    <property type="match status" value="1"/>
</dbReference>
<feature type="domain" description="Replication protein A OB" evidence="14">
    <location>
        <begin position="296"/>
        <end position="397"/>
    </location>
</feature>
<keyword evidence="6 9" id="KW-0862">Zinc</keyword>
<dbReference type="GO" id="GO:0006310">
    <property type="term" value="P:DNA recombination"/>
    <property type="evidence" value="ECO:0007669"/>
    <property type="project" value="InterPro"/>
</dbReference>
<dbReference type="InterPro" id="IPR013955">
    <property type="entry name" value="Rep_factor-A_C"/>
</dbReference>
<evidence type="ECO:0000256" key="4">
    <source>
        <dbReference type="ARBA" id="ARBA00022723"/>
    </source>
</evidence>
<proteinExistence type="inferred from homology"/>
<evidence type="ECO:0000259" key="14">
    <source>
        <dbReference type="Pfam" id="PF16900"/>
    </source>
</evidence>
<name>A0A3G2SCJ9_MALR7</name>
<dbReference type="Pfam" id="PF16900">
    <property type="entry name" value="REPA_OB_2"/>
    <property type="match status" value="1"/>
</dbReference>
<dbReference type="EMBL" id="CP033153">
    <property type="protein sequence ID" value="AYO44287.1"/>
    <property type="molecule type" value="Genomic_DNA"/>
</dbReference>
<dbReference type="Proteomes" id="UP000269793">
    <property type="component" value="Chromosome VI"/>
</dbReference>
<dbReference type="FunFam" id="2.40.50.140:FF:000041">
    <property type="entry name" value="Replication protein A subunit"/>
    <property type="match status" value="1"/>
</dbReference>
<evidence type="ECO:0000256" key="2">
    <source>
        <dbReference type="ARBA" id="ARBA00005690"/>
    </source>
</evidence>
<dbReference type="GO" id="GO:0008270">
    <property type="term" value="F:zinc ion binding"/>
    <property type="evidence" value="ECO:0007669"/>
    <property type="project" value="UniProtKB-KW"/>
</dbReference>
<comment type="subcellular location">
    <subcellularLocation>
        <location evidence="1 9">Nucleus</location>
    </subcellularLocation>
</comment>
<dbReference type="FunFam" id="2.40.50.140:FF:000090">
    <property type="entry name" value="Replication protein A subunit"/>
    <property type="match status" value="1"/>
</dbReference>
<dbReference type="CDD" id="cd04475">
    <property type="entry name" value="RPA1_DBD_B"/>
    <property type="match status" value="1"/>
</dbReference>
<evidence type="ECO:0000256" key="1">
    <source>
        <dbReference type="ARBA" id="ARBA00004123"/>
    </source>
</evidence>
<dbReference type="GO" id="GO:0005662">
    <property type="term" value="C:DNA replication factor A complex"/>
    <property type="evidence" value="ECO:0007669"/>
    <property type="project" value="UniProtKB-ARBA"/>
</dbReference>
<dbReference type="PANTHER" id="PTHR47165">
    <property type="entry name" value="OS03G0429900 PROTEIN"/>
    <property type="match status" value="1"/>
</dbReference>
<dbReference type="AlphaFoldDB" id="A0A3G2SCJ9"/>